<keyword evidence="3" id="KW-1185">Reference proteome</keyword>
<proteinExistence type="predicted"/>
<evidence type="ECO:0000313" key="2">
    <source>
        <dbReference type="EMBL" id="ETO18316.1"/>
    </source>
</evidence>
<name>X6MXG9_RETFI</name>
<accession>X6MXG9</accession>
<dbReference type="EMBL" id="ASPP01015130">
    <property type="protein sequence ID" value="ETO18316.1"/>
    <property type="molecule type" value="Genomic_DNA"/>
</dbReference>
<dbReference type="Proteomes" id="UP000023152">
    <property type="component" value="Unassembled WGS sequence"/>
</dbReference>
<dbReference type="AlphaFoldDB" id="X6MXG9"/>
<organism evidence="2 3">
    <name type="scientific">Reticulomyxa filosa</name>
    <dbReference type="NCBI Taxonomy" id="46433"/>
    <lineage>
        <taxon>Eukaryota</taxon>
        <taxon>Sar</taxon>
        <taxon>Rhizaria</taxon>
        <taxon>Retaria</taxon>
        <taxon>Foraminifera</taxon>
        <taxon>Monothalamids</taxon>
        <taxon>Reticulomyxidae</taxon>
        <taxon>Reticulomyxa</taxon>
    </lineage>
</organism>
<feature type="region of interest" description="Disordered" evidence="1">
    <location>
        <begin position="323"/>
        <end position="344"/>
    </location>
</feature>
<feature type="non-terminal residue" evidence="2">
    <location>
        <position position="344"/>
    </location>
</feature>
<evidence type="ECO:0000256" key="1">
    <source>
        <dbReference type="SAM" id="MobiDB-lite"/>
    </source>
</evidence>
<protein>
    <submittedName>
        <fullName evidence="2">Uncharacterized protein</fullName>
    </submittedName>
</protein>
<gene>
    <name evidence="2" type="ORF">RFI_18961</name>
</gene>
<evidence type="ECO:0000313" key="3">
    <source>
        <dbReference type="Proteomes" id="UP000023152"/>
    </source>
</evidence>
<reference evidence="2 3" key="1">
    <citation type="journal article" date="2013" name="Curr. Biol.">
        <title>The Genome of the Foraminiferan Reticulomyxa filosa.</title>
        <authorList>
            <person name="Glockner G."/>
            <person name="Hulsmann N."/>
            <person name="Schleicher M."/>
            <person name="Noegel A.A."/>
            <person name="Eichinger L."/>
            <person name="Gallinger C."/>
            <person name="Pawlowski J."/>
            <person name="Sierra R."/>
            <person name="Euteneuer U."/>
            <person name="Pillet L."/>
            <person name="Moustafa A."/>
            <person name="Platzer M."/>
            <person name="Groth M."/>
            <person name="Szafranski K."/>
            <person name="Schliwa M."/>
        </authorList>
    </citation>
    <scope>NUCLEOTIDE SEQUENCE [LARGE SCALE GENOMIC DNA]</scope>
</reference>
<comment type="caution">
    <text evidence="2">The sequence shown here is derived from an EMBL/GenBank/DDBJ whole genome shotgun (WGS) entry which is preliminary data.</text>
</comment>
<sequence>MLSNNYKTLLYCLFSLTEISSFHSQNINDTSCGSANSLLSTLPNMPKLHKAVSFLDSPGLYCYANLRLLDRLHFHNANKLIRTITHLNEAHPLCFLQTCFDSFFLTKIFFFCKKNFLFFPKEKEKEMAGSIKDEEKMSIKLPSNNVTSSRSIFNFWRKERGATMMVKTKTPRSDSNIRPSVTRQLGRWVCDRAKLQQMGEVDILKKMRDHIMFRLDQMTSSNPKLQVCFFFFVCIEIHAALDEVWYGEYAILKHRLKKTSIKAKSEKMRAETTRALESLVVTKNETQAEYQDSDDFDVRETALWIMNNFLPKATVDNIVTTSNLNDEDEGNEGQRTKQGTNAKG</sequence>